<dbReference type="AlphaFoldDB" id="A0A916WNF9"/>
<feature type="domain" description="Integrase catalytic" evidence="1">
    <location>
        <begin position="93"/>
        <end position="246"/>
    </location>
</feature>
<dbReference type="PANTHER" id="PTHR47515:SF1">
    <property type="entry name" value="BLR2054 PROTEIN"/>
    <property type="match status" value="1"/>
</dbReference>
<evidence type="ECO:0000313" key="2">
    <source>
        <dbReference type="EMBL" id="GGB14370.1"/>
    </source>
</evidence>
<protein>
    <recommendedName>
        <fullName evidence="1">Integrase catalytic domain-containing protein</fullName>
    </recommendedName>
</protein>
<organism evidence="2 3">
    <name type="scientific">Polaromonas eurypsychrophila</name>
    <dbReference type="NCBI Taxonomy" id="1614635"/>
    <lineage>
        <taxon>Bacteria</taxon>
        <taxon>Pseudomonadati</taxon>
        <taxon>Pseudomonadota</taxon>
        <taxon>Betaproteobacteria</taxon>
        <taxon>Burkholderiales</taxon>
        <taxon>Comamonadaceae</taxon>
        <taxon>Polaromonas</taxon>
    </lineage>
</organism>
<dbReference type="PANTHER" id="PTHR47515">
    <property type="entry name" value="LOW CALCIUM RESPONSE LOCUS PROTEIN T"/>
    <property type="match status" value="1"/>
</dbReference>
<dbReference type="InterPro" id="IPR036397">
    <property type="entry name" value="RNaseH_sf"/>
</dbReference>
<dbReference type="InterPro" id="IPR012337">
    <property type="entry name" value="RNaseH-like_sf"/>
</dbReference>
<dbReference type="Gene3D" id="3.30.420.10">
    <property type="entry name" value="Ribonuclease H-like superfamily/Ribonuclease H"/>
    <property type="match status" value="1"/>
</dbReference>
<evidence type="ECO:0000313" key="3">
    <source>
        <dbReference type="Proteomes" id="UP000620596"/>
    </source>
</evidence>
<keyword evidence="3" id="KW-1185">Reference proteome</keyword>
<dbReference type="InterPro" id="IPR048020">
    <property type="entry name" value="Transpos_IS3"/>
</dbReference>
<dbReference type="SUPFAM" id="SSF53098">
    <property type="entry name" value="Ribonuclease H-like"/>
    <property type="match status" value="1"/>
</dbReference>
<dbReference type="InterPro" id="IPR025948">
    <property type="entry name" value="HTH-like_dom"/>
</dbReference>
<dbReference type="Proteomes" id="UP000620596">
    <property type="component" value="Unassembled WGS sequence"/>
</dbReference>
<accession>A0A916WNF9</accession>
<dbReference type="GO" id="GO:0003676">
    <property type="term" value="F:nucleic acid binding"/>
    <property type="evidence" value="ECO:0007669"/>
    <property type="project" value="InterPro"/>
</dbReference>
<dbReference type="PROSITE" id="PS50994">
    <property type="entry name" value="INTEGRASE"/>
    <property type="match status" value="1"/>
</dbReference>
<evidence type="ECO:0000259" key="1">
    <source>
        <dbReference type="PROSITE" id="PS50994"/>
    </source>
</evidence>
<comment type="caution">
    <text evidence="2">The sequence shown here is derived from an EMBL/GenBank/DDBJ whole genome shotgun (WGS) entry which is preliminary data.</text>
</comment>
<dbReference type="InterPro" id="IPR001584">
    <property type="entry name" value="Integrase_cat-core"/>
</dbReference>
<reference evidence="2" key="1">
    <citation type="journal article" date="2014" name="Int. J. Syst. Evol. Microbiol.">
        <title>Complete genome sequence of Corynebacterium casei LMG S-19264T (=DSM 44701T), isolated from a smear-ripened cheese.</title>
        <authorList>
            <consortium name="US DOE Joint Genome Institute (JGI-PGF)"/>
            <person name="Walter F."/>
            <person name="Albersmeier A."/>
            <person name="Kalinowski J."/>
            <person name="Ruckert C."/>
        </authorList>
    </citation>
    <scope>NUCLEOTIDE SEQUENCE</scope>
    <source>
        <strain evidence="2">CGMCC 1.15322</strain>
    </source>
</reference>
<dbReference type="NCBIfam" id="NF033516">
    <property type="entry name" value="transpos_IS3"/>
    <property type="match status" value="1"/>
</dbReference>
<dbReference type="Pfam" id="PF13683">
    <property type="entry name" value="rve_3"/>
    <property type="match status" value="1"/>
</dbReference>
<sequence>MAEHRMSERHACALVGLSRDTYRHVGQTSALNMELREQIVQTAHTRRRWGWGYRMIHDVLRPQYPDINHKRVYRIYTAEGLSIRKRKKTKRIGVRVPLVAALAVNQTWSMDFVSDAIARPGAVSRRIKCLTVADDFTRECVDITADFGIGGEYVTRLLDRAATFRGYPKEVRTDNGPEFTCRAFMTWTQKHSIKHILIEPGSPTQNAYIESFNGTFRDECLDENWFESLEQARQIIATWRTDYNET</sequence>
<dbReference type="GO" id="GO:0015074">
    <property type="term" value="P:DNA integration"/>
    <property type="evidence" value="ECO:0007669"/>
    <property type="project" value="InterPro"/>
</dbReference>
<gene>
    <name evidence="2" type="ORF">GCM10011496_39130</name>
</gene>
<dbReference type="EMBL" id="BMIG01000030">
    <property type="protein sequence ID" value="GGB14370.1"/>
    <property type="molecule type" value="Genomic_DNA"/>
</dbReference>
<reference evidence="2" key="2">
    <citation type="submission" date="2020-09" db="EMBL/GenBank/DDBJ databases">
        <authorList>
            <person name="Sun Q."/>
            <person name="Zhou Y."/>
        </authorList>
    </citation>
    <scope>NUCLEOTIDE SEQUENCE</scope>
    <source>
        <strain evidence="2">CGMCC 1.15322</strain>
    </source>
</reference>
<name>A0A916WNF9_9BURK</name>
<dbReference type="Pfam" id="PF13276">
    <property type="entry name" value="HTH_21"/>
    <property type="match status" value="1"/>
</dbReference>
<proteinExistence type="predicted"/>